<dbReference type="SUPFAM" id="SSF55008">
    <property type="entry name" value="HMA, heavy metal-associated domain"/>
    <property type="match status" value="1"/>
</dbReference>
<evidence type="ECO:0000259" key="3">
    <source>
        <dbReference type="Pfam" id="PF11827"/>
    </source>
</evidence>
<protein>
    <submittedName>
        <fullName evidence="4">Uncharacterized protein DUF3347</fullName>
    </submittedName>
</protein>
<name>A0A4R6IUT5_9BACT</name>
<feature type="domain" description="DUF3347" evidence="3">
    <location>
        <begin position="152"/>
        <end position="241"/>
    </location>
</feature>
<feature type="signal peptide" evidence="2">
    <location>
        <begin position="1"/>
        <end position="20"/>
    </location>
</feature>
<evidence type="ECO:0000256" key="1">
    <source>
        <dbReference type="SAM" id="MobiDB-lite"/>
    </source>
</evidence>
<dbReference type="OrthoDB" id="5513217at2"/>
<evidence type="ECO:0000256" key="2">
    <source>
        <dbReference type="SAM" id="SignalP"/>
    </source>
</evidence>
<sequence length="289" mass="32284">MKSFILLAFAALFTNNIAFAQIDNSVTVSAKIYGNCGMCKNSIEKAADKKKISKAIWDKDTKLANITYNSTKTSLDAVLKDIALAGYDNQSFLAPDDAYNKLPECCKYKRENKQPAVAQTLQPAPSSHENHEEHNQSKQDNTIKSTNQLTAVFDSYFTLKDALVKTDGNQASVKAKELKTAIEAVKMDKLGMDVHTVWMKLVNGLTEDAEHINETKDIAHQRDHFMRLSKNMYELMKVSKTSAPVYYQFCPMANNGKGANWLSREAGIKNPYYGAQMLTCGKTVETIQQ</sequence>
<reference evidence="4 5" key="1">
    <citation type="submission" date="2019-03" db="EMBL/GenBank/DDBJ databases">
        <title>Genomic Encyclopedia of Archaeal and Bacterial Type Strains, Phase II (KMG-II): from individual species to whole genera.</title>
        <authorList>
            <person name="Goeker M."/>
        </authorList>
    </citation>
    <scope>NUCLEOTIDE SEQUENCE [LARGE SCALE GENOMIC DNA]</scope>
    <source>
        <strain evidence="4 5">DSM 28323</strain>
    </source>
</reference>
<feature type="chain" id="PRO_5020931321" evidence="2">
    <location>
        <begin position="21"/>
        <end position="289"/>
    </location>
</feature>
<keyword evidence="2" id="KW-0732">Signal</keyword>
<evidence type="ECO:0000313" key="4">
    <source>
        <dbReference type="EMBL" id="TDO26362.1"/>
    </source>
</evidence>
<dbReference type="AlphaFoldDB" id="A0A4R6IUT5"/>
<dbReference type="GO" id="GO:0046872">
    <property type="term" value="F:metal ion binding"/>
    <property type="evidence" value="ECO:0007669"/>
    <property type="project" value="InterPro"/>
</dbReference>
<proteinExistence type="predicted"/>
<evidence type="ECO:0000313" key="5">
    <source>
        <dbReference type="Proteomes" id="UP000295741"/>
    </source>
</evidence>
<dbReference type="Pfam" id="PF11827">
    <property type="entry name" value="DUF3347"/>
    <property type="match status" value="1"/>
</dbReference>
<dbReference type="EMBL" id="SNWP01000011">
    <property type="protein sequence ID" value="TDO26362.1"/>
    <property type="molecule type" value="Genomic_DNA"/>
</dbReference>
<dbReference type="Gene3D" id="3.30.70.100">
    <property type="match status" value="1"/>
</dbReference>
<feature type="compositionally biased region" description="Polar residues" evidence="1">
    <location>
        <begin position="117"/>
        <end position="127"/>
    </location>
</feature>
<dbReference type="InterPro" id="IPR021782">
    <property type="entry name" value="DUF3347"/>
</dbReference>
<organism evidence="4 5">
    <name type="scientific">Sediminibacterium goheungense</name>
    <dbReference type="NCBI Taxonomy" id="1086393"/>
    <lineage>
        <taxon>Bacteria</taxon>
        <taxon>Pseudomonadati</taxon>
        <taxon>Bacteroidota</taxon>
        <taxon>Chitinophagia</taxon>
        <taxon>Chitinophagales</taxon>
        <taxon>Chitinophagaceae</taxon>
        <taxon>Sediminibacterium</taxon>
    </lineage>
</organism>
<keyword evidence="5" id="KW-1185">Reference proteome</keyword>
<dbReference type="InterPro" id="IPR036163">
    <property type="entry name" value="HMA_dom_sf"/>
</dbReference>
<feature type="compositionally biased region" description="Basic and acidic residues" evidence="1">
    <location>
        <begin position="128"/>
        <end position="137"/>
    </location>
</feature>
<comment type="caution">
    <text evidence="4">The sequence shown here is derived from an EMBL/GenBank/DDBJ whole genome shotgun (WGS) entry which is preliminary data.</text>
</comment>
<dbReference type="RefSeq" id="WP_133474217.1">
    <property type="nucleotide sequence ID" value="NZ_SNWP01000011.1"/>
</dbReference>
<dbReference type="Proteomes" id="UP000295741">
    <property type="component" value="Unassembled WGS sequence"/>
</dbReference>
<feature type="region of interest" description="Disordered" evidence="1">
    <location>
        <begin position="113"/>
        <end position="143"/>
    </location>
</feature>
<gene>
    <name evidence="4" type="ORF">BC659_1668</name>
</gene>
<accession>A0A4R6IUT5</accession>